<reference evidence="2 3" key="1">
    <citation type="submission" date="2017-12" db="EMBL/GenBank/DDBJ databases">
        <authorList>
            <person name="Paulsen S."/>
            <person name="Gram L.K."/>
        </authorList>
    </citation>
    <scope>NUCLEOTIDE SEQUENCE [LARGE SCALE GENOMIC DNA]</scope>
    <source>
        <strain evidence="2 3">S1607</strain>
    </source>
</reference>
<dbReference type="Gene3D" id="3.30.559.30">
    <property type="entry name" value="Nonribosomal peptide synthetase, condensation domain"/>
    <property type="match status" value="1"/>
</dbReference>
<comment type="caution">
    <text evidence="2">The sequence shown here is derived from an EMBL/GenBank/DDBJ whole genome shotgun (WGS) entry which is preliminary data.</text>
</comment>
<feature type="domain" description="Condensation" evidence="1">
    <location>
        <begin position="5"/>
        <end position="104"/>
    </location>
</feature>
<dbReference type="Gene3D" id="3.30.559.10">
    <property type="entry name" value="Chloramphenicol acetyltransferase-like domain"/>
    <property type="match status" value="1"/>
</dbReference>
<reference evidence="3" key="2">
    <citation type="submission" date="2019-06" db="EMBL/GenBank/DDBJ databases">
        <title>Co-occurence of chitin degradation, pigmentation and bioactivity in marine Pseudoalteromonas.</title>
        <authorList>
            <person name="Sonnenschein E.C."/>
            <person name="Bech P.K."/>
        </authorList>
    </citation>
    <scope>NUCLEOTIDE SEQUENCE [LARGE SCALE GENOMIC DNA]</scope>
    <source>
        <strain evidence="3">S1607</strain>
    </source>
</reference>
<feature type="non-terminal residue" evidence="2">
    <location>
        <position position="104"/>
    </location>
</feature>
<evidence type="ECO:0000313" key="3">
    <source>
        <dbReference type="Proteomes" id="UP000305423"/>
    </source>
</evidence>
<feature type="non-terminal residue" evidence="2">
    <location>
        <position position="1"/>
    </location>
</feature>
<dbReference type="RefSeq" id="WP_138556364.1">
    <property type="nucleotide sequence ID" value="NZ_PNEL01000074.1"/>
</dbReference>
<dbReference type="InterPro" id="IPR023213">
    <property type="entry name" value="CAT-like_dom_sf"/>
</dbReference>
<dbReference type="InterPro" id="IPR001242">
    <property type="entry name" value="Condensation_dom"/>
</dbReference>
<evidence type="ECO:0000259" key="1">
    <source>
        <dbReference type="Pfam" id="PF00668"/>
    </source>
</evidence>
<sequence length="104" mass="11572">APLALQYGDYAYWQRNWLQGAVLDEQLVYWEKQLAGLPVVHALPLDHARPAVQSFAGAFHISHINKSTYKALTGLCQAQGATLFMGLHAAFSVLLSRYSNEQDI</sequence>
<dbReference type="AlphaFoldDB" id="A0AAQ2IQ13"/>
<organism evidence="2 3">
    <name type="scientific">Pseudoalteromonas piscicida</name>
    <dbReference type="NCBI Taxonomy" id="43662"/>
    <lineage>
        <taxon>Bacteria</taxon>
        <taxon>Pseudomonadati</taxon>
        <taxon>Pseudomonadota</taxon>
        <taxon>Gammaproteobacteria</taxon>
        <taxon>Alteromonadales</taxon>
        <taxon>Pseudoalteromonadaceae</taxon>
        <taxon>Pseudoalteromonas</taxon>
    </lineage>
</organism>
<protein>
    <recommendedName>
        <fullName evidence="1">Condensation domain-containing protein</fullName>
    </recommendedName>
</protein>
<proteinExistence type="predicted"/>
<dbReference type="Pfam" id="PF00668">
    <property type="entry name" value="Condensation"/>
    <property type="match status" value="1"/>
</dbReference>
<dbReference type="EMBL" id="PNEL01000074">
    <property type="protein sequence ID" value="TMN73075.1"/>
    <property type="molecule type" value="Genomic_DNA"/>
</dbReference>
<dbReference type="SUPFAM" id="SSF52777">
    <property type="entry name" value="CoA-dependent acyltransferases"/>
    <property type="match status" value="1"/>
</dbReference>
<accession>A0AAQ2IQ13</accession>
<evidence type="ECO:0000313" key="2">
    <source>
        <dbReference type="EMBL" id="TMN73075.1"/>
    </source>
</evidence>
<name>A0AAQ2IQ13_PSEO7</name>
<dbReference type="Proteomes" id="UP000305423">
    <property type="component" value="Unassembled WGS sequence"/>
</dbReference>
<gene>
    <name evidence="2" type="ORF">CWB74_21535</name>
</gene>
<dbReference type="GO" id="GO:0003824">
    <property type="term" value="F:catalytic activity"/>
    <property type="evidence" value="ECO:0007669"/>
    <property type="project" value="InterPro"/>
</dbReference>